<reference evidence="1" key="1">
    <citation type="submission" date="2021-06" db="EMBL/GenBank/DDBJ databases">
        <authorList>
            <person name="Kallberg Y."/>
            <person name="Tangrot J."/>
            <person name="Rosling A."/>
        </authorList>
    </citation>
    <scope>NUCLEOTIDE SEQUENCE</scope>
    <source>
        <strain evidence="1">FL966</strain>
    </source>
</reference>
<proteinExistence type="predicted"/>
<dbReference type="AlphaFoldDB" id="A0A9N9D527"/>
<protein>
    <submittedName>
        <fullName evidence="1">17647_t:CDS:1</fullName>
    </submittedName>
</protein>
<dbReference type="OrthoDB" id="1877767at2759"/>
<evidence type="ECO:0000313" key="1">
    <source>
        <dbReference type="EMBL" id="CAG8628094.1"/>
    </source>
</evidence>
<name>A0A9N9D527_9GLOM</name>
<dbReference type="Proteomes" id="UP000789759">
    <property type="component" value="Unassembled WGS sequence"/>
</dbReference>
<organism evidence="1 2">
    <name type="scientific">Cetraspora pellucida</name>
    <dbReference type="NCBI Taxonomy" id="1433469"/>
    <lineage>
        <taxon>Eukaryota</taxon>
        <taxon>Fungi</taxon>
        <taxon>Fungi incertae sedis</taxon>
        <taxon>Mucoromycota</taxon>
        <taxon>Glomeromycotina</taxon>
        <taxon>Glomeromycetes</taxon>
        <taxon>Diversisporales</taxon>
        <taxon>Gigasporaceae</taxon>
        <taxon>Cetraspora</taxon>
    </lineage>
</organism>
<sequence>MYSDDKESESEYEEETSYIILDLGTEATLDMLTDNNKIIKNFNSNKYHFSQCDGENEKVKDDVTYSLIGLKTDNPRMRIDISNPRQQYLTYTCQTTKKLILSRISLHPVESQNNLEEGDKLDDSFSLNDMNCWEDLK</sequence>
<accession>A0A9N9D527</accession>
<gene>
    <name evidence="1" type="ORF">CPELLU_LOCUS8253</name>
</gene>
<evidence type="ECO:0000313" key="2">
    <source>
        <dbReference type="Proteomes" id="UP000789759"/>
    </source>
</evidence>
<keyword evidence="2" id="KW-1185">Reference proteome</keyword>
<comment type="caution">
    <text evidence="1">The sequence shown here is derived from an EMBL/GenBank/DDBJ whole genome shotgun (WGS) entry which is preliminary data.</text>
</comment>
<dbReference type="EMBL" id="CAJVQA010005788">
    <property type="protein sequence ID" value="CAG8628094.1"/>
    <property type="molecule type" value="Genomic_DNA"/>
</dbReference>